<sequence>MSTEDGHRTGPLAQAGVAIASLAEAWLRDTAYVAVGLLALVTVVCGFAAADDLAYGVLGLVAGLGAFGVPTAAVVRRATASQVWLALLIGAAIGGGGLALILSA</sequence>
<accession>A0A7Z0CJY6</accession>
<keyword evidence="1" id="KW-1133">Transmembrane helix</keyword>
<proteinExistence type="predicted"/>
<gene>
    <name evidence="2" type="ORF">BJ993_001241</name>
</gene>
<feature type="transmembrane region" description="Helical" evidence="1">
    <location>
        <begin position="55"/>
        <end position="75"/>
    </location>
</feature>
<evidence type="ECO:0000313" key="3">
    <source>
        <dbReference type="Proteomes" id="UP000562045"/>
    </source>
</evidence>
<comment type="caution">
    <text evidence="2">The sequence shown here is derived from an EMBL/GenBank/DDBJ whole genome shotgun (WGS) entry which is preliminary data.</text>
</comment>
<reference evidence="2 3" key="1">
    <citation type="submission" date="2020-07" db="EMBL/GenBank/DDBJ databases">
        <title>Sequencing the genomes of 1000 actinobacteria strains.</title>
        <authorList>
            <person name="Klenk H.-P."/>
        </authorList>
    </citation>
    <scope>NUCLEOTIDE SEQUENCE [LARGE SCALE GENOMIC DNA]</scope>
    <source>
        <strain evidence="2 3">DSM 15131</strain>
    </source>
</reference>
<evidence type="ECO:0000256" key="1">
    <source>
        <dbReference type="SAM" id="Phobius"/>
    </source>
</evidence>
<dbReference type="Proteomes" id="UP000562045">
    <property type="component" value="Unassembled WGS sequence"/>
</dbReference>
<evidence type="ECO:0000313" key="2">
    <source>
        <dbReference type="EMBL" id="NYI44161.1"/>
    </source>
</evidence>
<keyword evidence="1" id="KW-0472">Membrane</keyword>
<dbReference type="RefSeq" id="WP_179648099.1">
    <property type="nucleotide sequence ID" value="NZ_JACBZM010000001.1"/>
</dbReference>
<feature type="transmembrane region" description="Helical" evidence="1">
    <location>
        <begin position="82"/>
        <end position="102"/>
    </location>
</feature>
<feature type="transmembrane region" description="Helical" evidence="1">
    <location>
        <begin position="31"/>
        <end position="49"/>
    </location>
</feature>
<keyword evidence="1" id="KW-0812">Transmembrane</keyword>
<protein>
    <submittedName>
        <fullName evidence="2">Uncharacterized protein</fullName>
    </submittedName>
</protein>
<dbReference type="EMBL" id="JACBZM010000001">
    <property type="protein sequence ID" value="NYI44161.1"/>
    <property type="molecule type" value="Genomic_DNA"/>
</dbReference>
<name>A0A7Z0CJY6_9ACTN</name>
<dbReference type="AlphaFoldDB" id="A0A7Z0CJY6"/>
<organism evidence="2 3">
    <name type="scientific">Nocardioides aromaticivorans</name>
    <dbReference type="NCBI Taxonomy" id="200618"/>
    <lineage>
        <taxon>Bacteria</taxon>
        <taxon>Bacillati</taxon>
        <taxon>Actinomycetota</taxon>
        <taxon>Actinomycetes</taxon>
        <taxon>Propionibacteriales</taxon>
        <taxon>Nocardioidaceae</taxon>
        <taxon>Nocardioides</taxon>
    </lineage>
</organism>